<evidence type="ECO:0000256" key="2">
    <source>
        <dbReference type="SAM" id="Phobius"/>
    </source>
</evidence>
<keyword evidence="2" id="KW-0472">Membrane</keyword>
<feature type="compositionally biased region" description="Low complexity" evidence="1">
    <location>
        <begin position="21"/>
        <end position="37"/>
    </location>
</feature>
<keyword evidence="2" id="KW-0812">Transmembrane</keyword>
<proteinExistence type="predicted"/>
<evidence type="ECO:0000313" key="4">
    <source>
        <dbReference type="Proteomes" id="UP000019277"/>
    </source>
</evidence>
<evidence type="ECO:0000313" key="3">
    <source>
        <dbReference type="EMBL" id="EWC58919.1"/>
    </source>
</evidence>
<dbReference type="AlphaFoldDB" id="W7IXZ7"/>
<organism evidence="3 4">
    <name type="scientific">Actinokineospora spheciospongiae</name>
    <dbReference type="NCBI Taxonomy" id="909613"/>
    <lineage>
        <taxon>Bacteria</taxon>
        <taxon>Bacillati</taxon>
        <taxon>Actinomycetota</taxon>
        <taxon>Actinomycetes</taxon>
        <taxon>Pseudonocardiales</taxon>
        <taxon>Pseudonocardiaceae</taxon>
        <taxon>Actinokineospora</taxon>
    </lineage>
</organism>
<dbReference type="PANTHER" id="PTHR38441:SF1">
    <property type="entry name" value="MEMBRANE PROTEIN"/>
    <property type="match status" value="1"/>
</dbReference>
<dbReference type="PANTHER" id="PTHR38441">
    <property type="entry name" value="INTEGRAL MEMBRANE PROTEIN-RELATED"/>
    <property type="match status" value="1"/>
</dbReference>
<dbReference type="RefSeq" id="WP_035288585.1">
    <property type="nucleotide sequence ID" value="NZ_AYXG01000225.1"/>
</dbReference>
<dbReference type="STRING" id="909613.UO65_5789"/>
<dbReference type="eggNOG" id="COG3162">
    <property type="taxonomic scope" value="Bacteria"/>
</dbReference>
<reference evidence="3 4" key="1">
    <citation type="journal article" date="2014" name="Genome Announc.">
        <title>Draft Genome Sequence of the Antitrypanosomally Active Sponge-Associated Bacterium Actinokineospora sp. Strain EG49.</title>
        <authorList>
            <person name="Harjes J."/>
            <person name="Ryu T."/>
            <person name="Abdelmohsen U.R."/>
            <person name="Moitinho-Silva L."/>
            <person name="Horn H."/>
            <person name="Ravasi T."/>
            <person name="Hentschel U."/>
        </authorList>
    </citation>
    <scope>NUCLEOTIDE SEQUENCE [LARGE SCALE GENOMIC DNA]</scope>
    <source>
        <strain evidence="3 4">EG49</strain>
    </source>
</reference>
<feature type="transmembrane region" description="Helical" evidence="2">
    <location>
        <begin position="59"/>
        <end position="81"/>
    </location>
</feature>
<name>W7IXZ7_9PSEU</name>
<accession>W7IXZ7</accession>
<dbReference type="Proteomes" id="UP000019277">
    <property type="component" value="Unassembled WGS sequence"/>
</dbReference>
<gene>
    <name evidence="3" type="ORF">UO65_5789</name>
</gene>
<feature type="region of interest" description="Disordered" evidence="1">
    <location>
        <begin position="1"/>
        <end position="37"/>
    </location>
</feature>
<sequence>MTEVVPPTSAPPRRAGGATFGGVDRPPAARGAGPAPGPDYAAVHASAAFTGLRRRFRRFVFPVTGLFLAWYLTYVLLAAYAPDLMATRVAGSITVGLLLGLGQFATTLLITLAYTRWARTRLDPLAAEVRAAAEEAP</sequence>
<dbReference type="Pfam" id="PF04341">
    <property type="entry name" value="DUF485"/>
    <property type="match status" value="1"/>
</dbReference>
<evidence type="ECO:0000256" key="1">
    <source>
        <dbReference type="SAM" id="MobiDB-lite"/>
    </source>
</evidence>
<keyword evidence="4" id="KW-1185">Reference proteome</keyword>
<dbReference type="OrthoDB" id="3543412at2"/>
<dbReference type="EMBL" id="AYXG01000225">
    <property type="protein sequence ID" value="EWC58919.1"/>
    <property type="molecule type" value="Genomic_DNA"/>
</dbReference>
<feature type="transmembrane region" description="Helical" evidence="2">
    <location>
        <begin position="93"/>
        <end position="114"/>
    </location>
</feature>
<protein>
    <submittedName>
        <fullName evidence="3">Putative membrane protein</fullName>
    </submittedName>
</protein>
<keyword evidence="2" id="KW-1133">Transmembrane helix</keyword>
<dbReference type="InterPro" id="IPR007436">
    <property type="entry name" value="DUF485"/>
</dbReference>
<comment type="caution">
    <text evidence="3">The sequence shown here is derived from an EMBL/GenBank/DDBJ whole genome shotgun (WGS) entry which is preliminary data.</text>
</comment>